<sequence length="119" mass="12543">MKKFNLKKITDTAIPVATATVGFGLAKVVNKIDMLQKNPTYSGIAQLGLGIFMSTMKNKHIQNLGFGVAMAGAHSFLATPINDALAKAGITGLGYVSYPGRYASNSQVNGIGCPTEVMY</sequence>
<accession>A0A9D7S966</accession>
<name>A0A9D7S966_9BACT</name>
<proteinExistence type="predicted"/>
<dbReference type="Proteomes" id="UP000808349">
    <property type="component" value="Unassembled WGS sequence"/>
</dbReference>
<gene>
    <name evidence="1" type="ORF">IPO85_12345</name>
</gene>
<reference evidence="1 2" key="1">
    <citation type="submission" date="2020-10" db="EMBL/GenBank/DDBJ databases">
        <title>Connecting structure to function with the recovery of over 1000 high-quality activated sludge metagenome-assembled genomes encoding full-length rRNA genes using long-read sequencing.</title>
        <authorList>
            <person name="Singleton C.M."/>
            <person name="Petriglieri F."/>
            <person name="Kristensen J.M."/>
            <person name="Kirkegaard R.H."/>
            <person name="Michaelsen T.Y."/>
            <person name="Andersen M.H."/>
            <person name="Karst S.M."/>
            <person name="Dueholm M.S."/>
            <person name="Nielsen P.H."/>
            <person name="Albertsen M."/>
        </authorList>
    </citation>
    <scope>NUCLEOTIDE SEQUENCE [LARGE SCALE GENOMIC DNA]</scope>
    <source>
        <strain evidence="1">Ribe_18-Q3-R11-54_BAT3C.373</strain>
    </source>
</reference>
<protein>
    <submittedName>
        <fullName evidence="1">Uncharacterized protein</fullName>
    </submittedName>
</protein>
<dbReference type="AlphaFoldDB" id="A0A9D7S966"/>
<evidence type="ECO:0000313" key="2">
    <source>
        <dbReference type="Proteomes" id="UP000808349"/>
    </source>
</evidence>
<organism evidence="1 2">
    <name type="scientific">Candidatus Defluviibacterium haderslevense</name>
    <dbReference type="NCBI Taxonomy" id="2981993"/>
    <lineage>
        <taxon>Bacteria</taxon>
        <taxon>Pseudomonadati</taxon>
        <taxon>Bacteroidota</taxon>
        <taxon>Saprospiria</taxon>
        <taxon>Saprospirales</taxon>
        <taxon>Saprospiraceae</taxon>
        <taxon>Candidatus Defluviibacterium</taxon>
    </lineage>
</organism>
<dbReference type="EMBL" id="JADKFW010000009">
    <property type="protein sequence ID" value="MBK9718275.1"/>
    <property type="molecule type" value="Genomic_DNA"/>
</dbReference>
<evidence type="ECO:0000313" key="1">
    <source>
        <dbReference type="EMBL" id="MBK9718275.1"/>
    </source>
</evidence>
<comment type="caution">
    <text evidence="1">The sequence shown here is derived from an EMBL/GenBank/DDBJ whole genome shotgun (WGS) entry which is preliminary data.</text>
</comment>